<evidence type="ECO:0000313" key="3">
    <source>
        <dbReference type="Proteomes" id="UP000003434"/>
    </source>
</evidence>
<dbReference type="Proteomes" id="UP000003434">
    <property type="component" value="Unassembled WGS sequence"/>
</dbReference>
<proteinExistence type="predicted"/>
<accession>E6LJV7</accession>
<protein>
    <submittedName>
        <fullName evidence="2">Uncharacterized protein</fullName>
    </submittedName>
</protein>
<dbReference type="HOGENOM" id="CLU_3161698_0_0_9"/>
<feature type="non-terminal residue" evidence="2">
    <location>
        <position position="1"/>
    </location>
</feature>
<keyword evidence="1" id="KW-1133">Transmembrane helix</keyword>
<sequence>ILLFYCEKFLFLTADIMHNNKNILLFLCYINIYYFNYSLLYKLKILI</sequence>
<keyword evidence="1" id="KW-0812">Transmembrane</keyword>
<evidence type="ECO:0000313" key="2">
    <source>
        <dbReference type="EMBL" id="EFU77816.1"/>
    </source>
</evidence>
<evidence type="ECO:0000256" key="1">
    <source>
        <dbReference type="SAM" id="Phobius"/>
    </source>
</evidence>
<organism evidence="2 3">
    <name type="scientific">Lachnoanaerobaculum saburreum DSM 3986</name>
    <dbReference type="NCBI Taxonomy" id="887325"/>
    <lineage>
        <taxon>Bacteria</taxon>
        <taxon>Bacillati</taxon>
        <taxon>Bacillota</taxon>
        <taxon>Clostridia</taxon>
        <taxon>Lachnospirales</taxon>
        <taxon>Lachnospiraceae</taxon>
        <taxon>Lachnoanaerobaculum</taxon>
    </lineage>
</organism>
<name>E6LJV7_9FIRM</name>
<keyword evidence="1" id="KW-0472">Membrane</keyword>
<reference evidence="2 3" key="1">
    <citation type="submission" date="2010-12" db="EMBL/GenBank/DDBJ databases">
        <authorList>
            <person name="Muzny D."/>
            <person name="Qin X."/>
            <person name="Deng J."/>
            <person name="Jiang H."/>
            <person name="Liu Y."/>
            <person name="Qu J."/>
            <person name="Song X.-Z."/>
            <person name="Zhang L."/>
            <person name="Thornton R."/>
            <person name="Coyle M."/>
            <person name="Francisco L."/>
            <person name="Jackson L."/>
            <person name="Javaid M."/>
            <person name="Korchina V."/>
            <person name="Kovar C."/>
            <person name="Mata R."/>
            <person name="Mathew T."/>
            <person name="Ngo R."/>
            <person name="Nguyen L."/>
            <person name="Nguyen N."/>
            <person name="Okwuonu G."/>
            <person name="Ongeri F."/>
            <person name="Pham C."/>
            <person name="Simmons D."/>
            <person name="Wilczek-Boney K."/>
            <person name="Hale W."/>
            <person name="Jakkamsetti A."/>
            <person name="Pham P."/>
            <person name="Ruth R."/>
            <person name="San Lucas F."/>
            <person name="Warren J."/>
            <person name="Zhang J."/>
            <person name="Zhao Z."/>
            <person name="Zhou C."/>
            <person name="Zhu D."/>
            <person name="Lee S."/>
            <person name="Bess C."/>
            <person name="Blankenburg K."/>
            <person name="Forbes L."/>
            <person name="Fu Q."/>
            <person name="Gubbala S."/>
            <person name="Hirani K."/>
            <person name="Jayaseelan J.C."/>
            <person name="Lara F."/>
            <person name="Munidasa M."/>
            <person name="Palculict T."/>
            <person name="Patil S."/>
            <person name="Pu L.-L."/>
            <person name="Saada N."/>
            <person name="Tang L."/>
            <person name="Weissenberger G."/>
            <person name="Zhu Y."/>
            <person name="Hemphill L."/>
            <person name="Shang Y."/>
            <person name="Youmans B."/>
            <person name="Ayvaz T."/>
            <person name="Ross M."/>
            <person name="Santibanez J."/>
            <person name="Aqrawi P."/>
            <person name="Gross S."/>
            <person name="Joshi V."/>
            <person name="Fowler G."/>
            <person name="Nazareth L."/>
            <person name="Reid J."/>
            <person name="Worley K."/>
            <person name="Petrosino J."/>
            <person name="Highlander S."/>
            <person name="Gibbs R."/>
        </authorList>
    </citation>
    <scope>NUCLEOTIDE SEQUENCE [LARGE SCALE GENOMIC DNA]</scope>
    <source>
        <strain evidence="2 3">DSM 3986</strain>
    </source>
</reference>
<gene>
    <name evidence="2" type="ORF">HMPREF0381_0220</name>
</gene>
<dbReference type="AlphaFoldDB" id="E6LJV7"/>
<feature type="transmembrane region" description="Helical" evidence="1">
    <location>
        <begin position="23"/>
        <end position="41"/>
    </location>
</feature>
<comment type="caution">
    <text evidence="2">The sequence shown here is derived from an EMBL/GenBank/DDBJ whole genome shotgun (WGS) entry which is preliminary data.</text>
</comment>
<dbReference type="EMBL" id="AEPW01000006">
    <property type="protein sequence ID" value="EFU77816.1"/>
    <property type="molecule type" value="Genomic_DNA"/>
</dbReference>